<accession>A0AA96ZW05</accession>
<proteinExistence type="predicted"/>
<name>A0AA96ZW05_9EURY</name>
<evidence type="ECO:0000313" key="1">
    <source>
        <dbReference type="EMBL" id="WNY25402.1"/>
    </source>
</evidence>
<reference evidence="1 2" key="1">
    <citation type="submission" date="2023-07" db="EMBL/GenBank/DDBJ databases">
        <title>Closed genoem sequence of Methanosarcinaceae archaeon Ac7.</title>
        <authorList>
            <person name="Poehlein A."/>
            <person name="Protasov E."/>
            <person name="Platt K."/>
            <person name="Reeh H."/>
            <person name="Daniel R."/>
            <person name="Brune A."/>
        </authorList>
    </citation>
    <scope>NUCLEOTIDE SEQUENCE [LARGE SCALE GENOMIC DNA]</scope>
    <source>
        <strain evidence="1 2">Ac7</strain>
    </source>
</reference>
<dbReference type="AlphaFoldDB" id="A0AA96ZW05"/>
<gene>
    <name evidence="1" type="ORF">MsAc7_09520</name>
</gene>
<dbReference type="Proteomes" id="UP001303587">
    <property type="component" value="Chromosome"/>
</dbReference>
<sequence>MFMEIDWGLEFTKYELHIIYRIYQSKRICNRHIQEQSLCSGVKSNELGSVKKALKDLVR</sequence>
<organism evidence="1 2">
    <name type="scientific">Methanolapillus millepedarum</name>
    <dbReference type="NCBI Taxonomy" id="3028296"/>
    <lineage>
        <taxon>Archaea</taxon>
        <taxon>Methanobacteriati</taxon>
        <taxon>Methanobacteriota</taxon>
        <taxon>Stenosarchaea group</taxon>
        <taxon>Methanomicrobia</taxon>
        <taxon>Methanosarcinales</taxon>
        <taxon>Methanosarcinaceae</taxon>
        <taxon>Methanolapillus</taxon>
    </lineage>
</organism>
<dbReference type="EMBL" id="CP131060">
    <property type="protein sequence ID" value="WNY25402.1"/>
    <property type="molecule type" value="Genomic_DNA"/>
</dbReference>
<protein>
    <submittedName>
        <fullName evidence="1">Uncharacterized protein</fullName>
    </submittedName>
</protein>
<keyword evidence="2" id="KW-1185">Reference proteome</keyword>
<evidence type="ECO:0000313" key="2">
    <source>
        <dbReference type="Proteomes" id="UP001303587"/>
    </source>
</evidence>